<gene>
    <name evidence="2" type="ORF">WKV53_10945</name>
</gene>
<organism evidence="2 3">
    <name type="scientific">Luteolibacter soli</name>
    <dbReference type="NCBI Taxonomy" id="3135280"/>
    <lineage>
        <taxon>Bacteria</taxon>
        <taxon>Pseudomonadati</taxon>
        <taxon>Verrucomicrobiota</taxon>
        <taxon>Verrucomicrobiia</taxon>
        <taxon>Verrucomicrobiales</taxon>
        <taxon>Verrucomicrobiaceae</taxon>
        <taxon>Luteolibacter</taxon>
    </lineage>
</organism>
<dbReference type="Proteomes" id="UP001371305">
    <property type="component" value="Unassembled WGS sequence"/>
</dbReference>
<accession>A0ABU9AU13</accession>
<evidence type="ECO:0000313" key="2">
    <source>
        <dbReference type="EMBL" id="MEK7951018.1"/>
    </source>
</evidence>
<protein>
    <submittedName>
        <fullName evidence="2">ATP-grasp domain-containing protein</fullName>
    </submittedName>
</protein>
<reference evidence="2 3" key="1">
    <citation type="submission" date="2024-04" db="EMBL/GenBank/DDBJ databases">
        <title>Luteolibacter sp. isolated from soil.</title>
        <authorList>
            <person name="An J."/>
        </authorList>
    </citation>
    <scope>NUCLEOTIDE SEQUENCE [LARGE SCALE GENOMIC DNA]</scope>
    <source>
        <strain evidence="2 3">Y139</strain>
    </source>
</reference>
<comment type="caution">
    <text evidence="2">The sequence shown here is derived from an EMBL/GenBank/DDBJ whole genome shotgun (WGS) entry which is preliminary data.</text>
</comment>
<feature type="domain" description="ATP-grasp" evidence="1">
    <location>
        <begin position="78"/>
        <end position="219"/>
    </location>
</feature>
<name>A0ABU9AU13_9BACT</name>
<evidence type="ECO:0000259" key="1">
    <source>
        <dbReference type="Pfam" id="PF18299"/>
    </source>
</evidence>
<dbReference type="Pfam" id="PF18299">
    <property type="entry name" value="R2K_2"/>
    <property type="match status" value="1"/>
</dbReference>
<keyword evidence="3" id="KW-1185">Reference proteome</keyword>
<dbReference type="EMBL" id="JBBUKT010000003">
    <property type="protein sequence ID" value="MEK7951018.1"/>
    <property type="molecule type" value="Genomic_DNA"/>
</dbReference>
<dbReference type="InterPro" id="IPR041261">
    <property type="entry name" value="R2K_2"/>
</dbReference>
<proteinExistence type="predicted"/>
<evidence type="ECO:0000313" key="3">
    <source>
        <dbReference type="Proteomes" id="UP001371305"/>
    </source>
</evidence>
<sequence>MHAYVLEADPIHENSINYFAAALGFHRLGYRVERYRLSELPLLGVSRETPVFGGVESILRVFPSYKSLPHYPTELAGFLGRDIQVKRLSEVKHGEFFKPLEQDHKKFAPMLLDDSVAASIAVHSMEPDHQVYVSEDVSILSEYRCYVHHGEAAAIHCYKGDVTIFPDRNAVLNMIEAYTSAPVAYGLDVGVLESGETVLVEVNDFCCLGNYGIRPTPYAFGIASRWEQLWGQYRKP</sequence>
<dbReference type="RefSeq" id="WP_341404620.1">
    <property type="nucleotide sequence ID" value="NZ_JBBUKT010000003.1"/>
</dbReference>